<protein>
    <submittedName>
        <fullName evidence="1">Uncharacterized protein</fullName>
    </submittedName>
</protein>
<gene>
    <name evidence="1" type="ORF">COB13_05075</name>
</gene>
<evidence type="ECO:0000313" key="1">
    <source>
        <dbReference type="EMBL" id="PCJ02565.1"/>
    </source>
</evidence>
<name>A0A2A4Z6F0_9PROT</name>
<organism evidence="1">
    <name type="scientific">OCS116 cluster bacterium</name>
    <dbReference type="NCBI Taxonomy" id="2030921"/>
    <lineage>
        <taxon>Bacteria</taxon>
        <taxon>Pseudomonadati</taxon>
        <taxon>Pseudomonadota</taxon>
        <taxon>Alphaproteobacteria</taxon>
        <taxon>OCS116 cluster</taxon>
    </lineage>
</organism>
<reference evidence="1" key="2">
    <citation type="journal article" date="2018" name="ISME J.">
        <title>A dynamic microbial community with high functional redundancy inhabits the cold, oxic subseafloor aquifer.</title>
        <authorList>
            <person name="Tully B.J."/>
            <person name="Wheat C.G."/>
            <person name="Glazer B.T."/>
            <person name="Huber J.A."/>
        </authorList>
    </citation>
    <scope>NUCLEOTIDE SEQUENCE</scope>
    <source>
        <strain evidence="1">NORP83</strain>
    </source>
</reference>
<sequence>MSNVVEFKSLARPIAHFVRIDSAYKKMGDLYAADQLPVKRVVFDAARIIKQSELVNAFRNDGVEIVLDTQVAELAAPAKFKTYVKDTPWASAAEKGLLDSTYFDNTISQMDIISWIARFAVENRVDTVLSPTHFLGDRKFDNWMMLDVKSCAALRDALDKEGGQHIAIDYPVIQSLKSFNGLEFRNEMTECIRDLPVENVWIRASGLGNGPKPLVVKQLLSSLYDFQQVNKPIIMDYASGLMGQALVAFGGVSGIAQGIGEREAFNANSWNDLPKARDSDKPFGRRAYVPISGLGRRLSKPELSLLSSAKGGKKYLGCQDSCCQHGVKDMLRDSRQHTVFQAVDPIRELEKIPDFSREGYFIEKPLQNAERLARNIKDLNPSQDEAMKLKVNLESLKDRLSKHHSAIGKFSDVLNIVSDERGAGGQRAMNCSYRTNLSVNSIIRRGQ</sequence>
<dbReference type="EMBL" id="NVUS01000004">
    <property type="protein sequence ID" value="PCJ02565.1"/>
    <property type="molecule type" value="Genomic_DNA"/>
</dbReference>
<dbReference type="AlphaFoldDB" id="A0A2A4Z6F0"/>
<comment type="caution">
    <text evidence="1">The sequence shown here is derived from an EMBL/GenBank/DDBJ whole genome shotgun (WGS) entry which is preliminary data.</text>
</comment>
<reference key="1">
    <citation type="submission" date="2017-08" db="EMBL/GenBank/DDBJ databases">
        <title>A dynamic microbial community with high functional redundancy inhabits the cold, oxic subseafloor aquifer.</title>
        <authorList>
            <person name="Tully B.J."/>
            <person name="Wheat C.G."/>
            <person name="Glazer B.T."/>
            <person name="Huber J.A."/>
        </authorList>
    </citation>
    <scope>NUCLEOTIDE SEQUENCE [LARGE SCALE GENOMIC DNA]</scope>
</reference>
<accession>A0A2A4Z6F0</accession>
<proteinExistence type="predicted"/>